<dbReference type="PANTHER" id="PTHR12603:SF36">
    <property type="entry name" value="RNA BINDING (RRM_RBD_RNP MOTIFS) FAMILY PROTEIN"/>
    <property type="match status" value="1"/>
</dbReference>
<sequence>MTPSVQNLPSEMPGMLDNWRLREAVVDDQMTSHNLSHSHSLHLLNHDRSQIQHANTDNAVNYKVNPPIAIREADETLATIASSAPVLSYGNLGNYISCTSSIDDTSLVPNGGNRNQISRFDGEVAGIDSNPALDMETSVISNILSLDLEAWDDSSPQNLAMLLGEPDKQHGSVKLSGSLKTQSSNQSRFSFARQGNSMNQLVNIEPSFNSGQESMSNSFSHAFVENREPYMHGIGNGFGFCEHNAEQIDKISSIHSITSCNKPSVSRAQLSAPPGFSMPSRPPLSGFSSQERNDQTFDVKSGSQLLDTSLLRNPYMTSPSGNTSGAGDIEFIDPAILAVGKGRLPSGAMNNSGFDMQPAFPSQLAAGNDAKLQLLMQSSLTPHQNLRYVSVGDSFLPNDSYGFASRHMEQSQTSNLASFSQFSFRPSTNAVISNGQWDGWSEHQALNDVGMAEILTNGRLKFNRLYNDFEDKFQKPSAANLYSRTFGI</sequence>
<dbReference type="GO" id="GO:0016567">
    <property type="term" value="P:protein ubiquitination"/>
    <property type="evidence" value="ECO:0007669"/>
    <property type="project" value="TreeGrafter"/>
</dbReference>
<dbReference type="InterPro" id="IPR039780">
    <property type="entry name" value="Mot2"/>
</dbReference>
<dbReference type="PANTHER" id="PTHR12603">
    <property type="entry name" value="CCR4-NOT TRANSCRIPTION COMPLEX RELATED"/>
    <property type="match status" value="1"/>
</dbReference>
<evidence type="ECO:0000313" key="2">
    <source>
        <dbReference type="EMBL" id="GMH12539.1"/>
    </source>
</evidence>
<name>A0AAD3XQ30_NEPGR</name>
<dbReference type="GO" id="GO:0030014">
    <property type="term" value="C:CCR4-NOT complex"/>
    <property type="evidence" value="ECO:0007669"/>
    <property type="project" value="InterPro"/>
</dbReference>
<evidence type="ECO:0000313" key="3">
    <source>
        <dbReference type="Proteomes" id="UP001279734"/>
    </source>
</evidence>
<evidence type="ECO:0008006" key="4">
    <source>
        <dbReference type="Google" id="ProtNLM"/>
    </source>
</evidence>
<accession>A0AAD3XQ30</accession>
<reference evidence="2" key="1">
    <citation type="submission" date="2023-05" db="EMBL/GenBank/DDBJ databases">
        <title>Nepenthes gracilis genome sequencing.</title>
        <authorList>
            <person name="Fukushima K."/>
        </authorList>
    </citation>
    <scope>NUCLEOTIDE SEQUENCE</scope>
    <source>
        <strain evidence="2">SING2019-196</strain>
    </source>
</reference>
<dbReference type="Proteomes" id="UP001279734">
    <property type="component" value="Unassembled WGS sequence"/>
</dbReference>
<feature type="region of interest" description="Disordered" evidence="1">
    <location>
        <begin position="265"/>
        <end position="291"/>
    </location>
</feature>
<gene>
    <name evidence="2" type="ORF">Nepgr_014380</name>
</gene>
<proteinExistence type="predicted"/>
<comment type="caution">
    <text evidence="2">The sequence shown here is derived from an EMBL/GenBank/DDBJ whole genome shotgun (WGS) entry which is preliminary data.</text>
</comment>
<keyword evidence="3" id="KW-1185">Reference proteome</keyword>
<dbReference type="EMBL" id="BSYO01000012">
    <property type="protein sequence ID" value="GMH12539.1"/>
    <property type="molecule type" value="Genomic_DNA"/>
</dbReference>
<organism evidence="2 3">
    <name type="scientific">Nepenthes gracilis</name>
    <name type="common">Slender pitcher plant</name>
    <dbReference type="NCBI Taxonomy" id="150966"/>
    <lineage>
        <taxon>Eukaryota</taxon>
        <taxon>Viridiplantae</taxon>
        <taxon>Streptophyta</taxon>
        <taxon>Embryophyta</taxon>
        <taxon>Tracheophyta</taxon>
        <taxon>Spermatophyta</taxon>
        <taxon>Magnoliopsida</taxon>
        <taxon>eudicotyledons</taxon>
        <taxon>Gunneridae</taxon>
        <taxon>Pentapetalae</taxon>
        <taxon>Caryophyllales</taxon>
        <taxon>Nepenthaceae</taxon>
        <taxon>Nepenthes</taxon>
    </lineage>
</organism>
<dbReference type="AlphaFoldDB" id="A0AAD3XQ30"/>
<protein>
    <recommendedName>
        <fullName evidence="4">CCR4-NOT transcription complex subunit 4</fullName>
    </recommendedName>
</protein>
<evidence type="ECO:0000256" key="1">
    <source>
        <dbReference type="SAM" id="MobiDB-lite"/>
    </source>
</evidence>
<dbReference type="GO" id="GO:0004842">
    <property type="term" value="F:ubiquitin-protein transferase activity"/>
    <property type="evidence" value="ECO:0007669"/>
    <property type="project" value="InterPro"/>
</dbReference>